<proteinExistence type="predicted"/>
<dbReference type="GeneID" id="31846151"/>
<reference evidence="1 2" key="1">
    <citation type="journal article" date="2017" name="Front. Microbiol.">
        <title>Phaeobacter piscinae sp. nov., a species of the Roseobacter group and potential aquaculture probiont.</title>
        <authorList>
            <person name="Sonnenschein E.C."/>
            <person name="Phippen C.B.W."/>
            <person name="Nielsen K.F."/>
            <person name="Mateiu R.V."/>
            <person name="Melchiorsen J."/>
            <person name="Gram L."/>
            <person name="Overmann J."/>
            <person name="Freese H.M."/>
        </authorList>
    </citation>
    <scope>NUCLEOTIDE SEQUENCE [LARGE SCALE GENOMIC DNA]</scope>
    <source>
        <strain evidence="1 2">P63</strain>
    </source>
</reference>
<sequence length="257" mass="28419">MKDQVDTPTTDIAQLAAQALASATAPERVKEIVDKQIAKTVENAIEQATRSFSPFGQELERKISEALKIYDLNLPSYNTLISGMVLKQVETIASELIEGRLKEDIGQMLKIAPKSVKLSEIVDEMRAPHESDGGYGEVVTCIIEREDPRDSTCFGPEWTIYLDDSAYYEHREKTSCDVTLRIRHGLKADFNQDSDELHTGTISSIRDYTGVIASKGGREGFTTNKPYGLAQRLLAMYAAETVIEVDGDEVCASVGDY</sequence>
<dbReference type="RefSeq" id="WP_024097181.1">
    <property type="nucleotide sequence ID" value="NZ_CP010588.1"/>
</dbReference>
<dbReference type="Proteomes" id="UP000217545">
    <property type="component" value="Chromosome"/>
</dbReference>
<evidence type="ECO:0000313" key="1">
    <source>
        <dbReference type="EMBL" id="ATF05815.1"/>
    </source>
</evidence>
<evidence type="ECO:0000313" key="2">
    <source>
        <dbReference type="Proteomes" id="UP000217545"/>
    </source>
</evidence>
<accession>A0AAC9Z8L0</accession>
<dbReference type="AlphaFoldDB" id="A0AAC9Z8L0"/>
<protein>
    <submittedName>
        <fullName evidence="1">Uncharacterized protein</fullName>
    </submittedName>
</protein>
<organism evidence="1 2">
    <name type="scientific">Phaeobacter gallaeciensis</name>
    <dbReference type="NCBI Taxonomy" id="60890"/>
    <lineage>
        <taxon>Bacteria</taxon>
        <taxon>Pseudomonadati</taxon>
        <taxon>Pseudomonadota</taxon>
        <taxon>Alphaproteobacteria</taxon>
        <taxon>Rhodobacterales</taxon>
        <taxon>Roseobacteraceae</taxon>
        <taxon>Phaeobacter</taxon>
    </lineage>
</organism>
<dbReference type="EMBL" id="CP010784">
    <property type="protein sequence ID" value="ATF05815.1"/>
    <property type="molecule type" value="Genomic_DNA"/>
</dbReference>
<name>A0AAC9Z8L0_9RHOB</name>
<gene>
    <name evidence="1" type="ORF">PhaeoP63_01740</name>
</gene>